<name>A0A1T4YJ87_9BACT</name>
<gene>
    <name evidence="3" type="ORF">SAMN02745166_03482</name>
</gene>
<accession>A0A1T4YJ87</accession>
<evidence type="ECO:0000256" key="1">
    <source>
        <dbReference type="SAM" id="Coils"/>
    </source>
</evidence>
<evidence type="ECO:0000256" key="2">
    <source>
        <dbReference type="SAM" id="Phobius"/>
    </source>
</evidence>
<evidence type="ECO:0000313" key="3">
    <source>
        <dbReference type="EMBL" id="SKB01849.1"/>
    </source>
</evidence>
<feature type="coiled-coil region" evidence="1">
    <location>
        <begin position="80"/>
        <end position="107"/>
    </location>
</feature>
<feature type="transmembrane region" description="Helical" evidence="2">
    <location>
        <begin position="50"/>
        <end position="71"/>
    </location>
</feature>
<dbReference type="Proteomes" id="UP000190774">
    <property type="component" value="Unassembled WGS sequence"/>
</dbReference>
<keyword evidence="2" id="KW-0472">Membrane</keyword>
<dbReference type="AlphaFoldDB" id="A0A1T4YJ87"/>
<keyword evidence="1" id="KW-0175">Coiled coil</keyword>
<dbReference type="RefSeq" id="WP_078814673.1">
    <property type="nucleotide sequence ID" value="NZ_FUYE01000012.1"/>
</dbReference>
<protein>
    <submittedName>
        <fullName evidence="3">Uncharacterized protein</fullName>
    </submittedName>
</protein>
<reference evidence="4" key="1">
    <citation type="submission" date="2017-02" db="EMBL/GenBank/DDBJ databases">
        <authorList>
            <person name="Varghese N."/>
            <person name="Submissions S."/>
        </authorList>
    </citation>
    <scope>NUCLEOTIDE SEQUENCE [LARGE SCALE GENOMIC DNA]</scope>
    <source>
        <strain evidence="4">ATCC 700200</strain>
    </source>
</reference>
<proteinExistence type="predicted"/>
<sequence length="232" mass="25861">MDSLEMTAVVLTTITAFAQLVVTFSAQKTAKRGNQPNAAMVTSLVARVKTLLKIATFSMLVNLAACVVLIYQAHESERAKEAADLTLKKVQTELKEAEGKLKRSSEDVVQRVVKKLKADFHRCLLTCEEEITKDKMWAPNSGAKKEAILGQVENIRANMETSLDRCEADTFALISVFPEGEPEFQPLQELQRAARQDIVQEMQEATIGEQSLDQLRTQILNRIASARKQLVK</sequence>
<organism evidence="3 4">
    <name type="scientific">Prosthecobacter debontii</name>
    <dbReference type="NCBI Taxonomy" id="48467"/>
    <lineage>
        <taxon>Bacteria</taxon>
        <taxon>Pseudomonadati</taxon>
        <taxon>Verrucomicrobiota</taxon>
        <taxon>Verrucomicrobiia</taxon>
        <taxon>Verrucomicrobiales</taxon>
        <taxon>Verrucomicrobiaceae</taxon>
        <taxon>Prosthecobacter</taxon>
    </lineage>
</organism>
<keyword evidence="4" id="KW-1185">Reference proteome</keyword>
<keyword evidence="2" id="KW-0812">Transmembrane</keyword>
<dbReference type="EMBL" id="FUYE01000012">
    <property type="protein sequence ID" value="SKB01849.1"/>
    <property type="molecule type" value="Genomic_DNA"/>
</dbReference>
<evidence type="ECO:0000313" key="4">
    <source>
        <dbReference type="Proteomes" id="UP000190774"/>
    </source>
</evidence>
<keyword evidence="2" id="KW-1133">Transmembrane helix</keyword>